<comment type="subcellular location">
    <subcellularLocation>
        <location evidence="1">Periplasm</location>
    </subcellularLocation>
</comment>
<keyword evidence="12" id="KW-1185">Reference proteome</keyword>
<dbReference type="RefSeq" id="WP_243844216.1">
    <property type="nucleotide sequence ID" value="NZ_JAASRN010000006.1"/>
</dbReference>
<evidence type="ECO:0000256" key="4">
    <source>
        <dbReference type="ARBA" id="ARBA00022729"/>
    </source>
</evidence>
<dbReference type="Proteomes" id="UP000537126">
    <property type="component" value="Unassembled WGS sequence"/>
</dbReference>
<dbReference type="PANTHER" id="PTHR30600:SF10">
    <property type="entry name" value="BLL6722 PROTEIN"/>
    <property type="match status" value="1"/>
</dbReference>
<organism evidence="11 12">
    <name type="scientific">Thermonema lapsum</name>
    <dbReference type="NCBI Taxonomy" id="28195"/>
    <lineage>
        <taxon>Bacteria</taxon>
        <taxon>Pseudomonadati</taxon>
        <taxon>Bacteroidota</taxon>
        <taxon>Cytophagia</taxon>
        <taxon>Cytophagales</taxon>
        <taxon>Thermonemataceae</taxon>
        <taxon>Thermonema</taxon>
    </lineage>
</organism>
<keyword evidence="11" id="KW-0575">Peroxidase</keyword>
<evidence type="ECO:0000256" key="8">
    <source>
        <dbReference type="PIRSR" id="PIRSR000294-1"/>
    </source>
</evidence>
<accession>A0A846MTI3</accession>
<comment type="PTM">
    <text evidence="8">Binds 2 heme groups per subunit.</text>
</comment>
<keyword evidence="5" id="KW-0574">Periplasm</keyword>
<feature type="domain" description="Cytochrome c" evidence="10">
    <location>
        <begin position="209"/>
        <end position="341"/>
    </location>
</feature>
<dbReference type="EMBL" id="JAASRN010000006">
    <property type="protein sequence ID" value="NIK74759.1"/>
    <property type="molecule type" value="Genomic_DNA"/>
</dbReference>
<keyword evidence="3 9" id="KW-0479">Metal-binding</keyword>
<comment type="cofactor">
    <cofactor evidence="8">
        <name>heme</name>
        <dbReference type="ChEBI" id="CHEBI:30413"/>
    </cofactor>
    <text evidence="8">Binds 2 heme groups.</text>
</comment>
<evidence type="ECO:0000256" key="2">
    <source>
        <dbReference type="ARBA" id="ARBA00022617"/>
    </source>
</evidence>
<evidence type="ECO:0000256" key="7">
    <source>
        <dbReference type="ARBA" id="ARBA00023004"/>
    </source>
</evidence>
<evidence type="ECO:0000256" key="6">
    <source>
        <dbReference type="ARBA" id="ARBA00023002"/>
    </source>
</evidence>
<keyword evidence="2 8" id="KW-0349">Heme</keyword>
<keyword evidence="6 11" id="KW-0560">Oxidoreductase</keyword>
<dbReference type="PIRSF" id="PIRSF000294">
    <property type="entry name" value="Cytochrome-c_peroxidase"/>
    <property type="match status" value="1"/>
</dbReference>
<proteinExistence type="predicted"/>
<keyword evidence="7 9" id="KW-0408">Iron</keyword>
<sequence>MNTHHKMRWLLYLFYGWLLTLPMACQRAVEELPIQWQQPPHFPKPAYNFERNPITTAGFQLGKRLFYDTRLSRDNSISCGSCHIQSSAFTHHGHDVSHGIDDQLTLRNALPIMNLAWHDAFGWDGGVFSLDLFAISPIEAHNEMDETLENVLNKLRKDPEYRNLFRRAFGSEEITTARFLMALAQFQLMAVSANSKYDRYLQGLTAFSALEKEGLRIFEQKCAACHSGVLFTDLQYRNNGLPPRRVRIEGVDSTDTGRHRVTLLPEDMFKFKVPSLRNLRYTAPYMHDGRFATLREVLDHYSHGVMDSPTLDPLLRQAGGTGIPLSEEEKTALMAFLETLNDESFVRDPRLSEF</sequence>
<keyword evidence="4" id="KW-0732">Signal</keyword>
<evidence type="ECO:0000313" key="12">
    <source>
        <dbReference type="Proteomes" id="UP000537126"/>
    </source>
</evidence>
<feature type="binding site" description="covalent" evidence="8">
    <location>
        <position position="222"/>
    </location>
    <ligand>
        <name>heme c</name>
        <dbReference type="ChEBI" id="CHEBI:61717"/>
        <label>2</label>
    </ligand>
</feature>
<dbReference type="PANTHER" id="PTHR30600">
    <property type="entry name" value="CYTOCHROME C PEROXIDASE-RELATED"/>
    <property type="match status" value="1"/>
</dbReference>
<feature type="binding site" description="covalent" evidence="8">
    <location>
        <position position="225"/>
    </location>
    <ligand>
        <name>heme c</name>
        <dbReference type="ChEBI" id="CHEBI:61717"/>
        <label>2</label>
    </ligand>
</feature>
<dbReference type="InterPro" id="IPR051395">
    <property type="entry name" value="Cytochrome_c_Peroxidase/MauG"/>
</dbReference>
<dbReference type="Gene3D" id="1.10.760.10">
    <property type="entry name" value="Cytochrome c-like domain"/>
    <property type="match status" value="2"/>
</dbReference>
<dbReference type="SUPFAM" id="SSF46626">
    <property type="entry name" value="Cytochrome c"/>
    <property type="match status" value="2"/>
</dbReference>
<evidence type="ECO:0000256" key="1">
    <source>
        <dbReference type="ARBA" id="ARBA00004418"/>
    </source>
</evidence>
<comment type="caution">
    <text evidence="11">The sequence shown here is derived from an EMBL/GenBank/DDBJ whole genome shotgun (WGS) entry which is preliminary data.</text>
</comment>
<dbReference type="AlphaFoldDB" id="A0A846MTI3"/>
<feature type="binding site" description="axial binding residue" evidence="9">
    <location>
        <position position="83"/>
    </location>
    <ligand>
        <name>heme c</name>
        <dbReference type="ChEBI" id="CHEBI:61717"/>
        <label>1</label>
    </ligand>
    <ligandPart>
        <name>Fe</name>
        <dbReference type="ChEBI" id="CHEBI:18248"/>
    </ligandPart>
</feature>
<evidence type="ECO:0000256" key="5">
    <source>
        <dbReference type="ARBA" id="ARBA00022764"/>
    </source>
</evidence>
<name>A0A846MTI3_9BACT</name>
<evidence type="ECO:0000259" key="10">
    <source>
        <dbReference type="PROSITE" id="PS51007"/>
    </source>
</evidence>
<feature type="binding site" description="covalent" evidence="8">
    <location>
        <position position="82"/>
    </location>
    <ligand>
        <name>heme c</name>
        <dbReference type="ChEBI" id="CHEBI:61717"/>
        <label>1</label>
    </ligand>
</feature>
<dbReference type="PROSITE" id="PS51007">
    <property type="entry name" value="CYTC"/>
    <property type="match status" value="1"/>
</dbReference>
<dbReference type="GO" id="GO:0009055">
    <property type="term" value="F:electron transfer activity"/>
    <property type="evidence" value="ECO:0007669"/>
    <property type="project" value="InterPro"/>
</dbReference>
<dbReference type="GO" id="GO:0020037">
    <property type="term" value="F:heme binding"/>
    <property type="evidence" value="ECO:0007669"/>
    <property type="project" value="InterPro"/>
</dbReference>
<evidence type="ECO:0000256" key="9">
    <source>
        <dbReference type="PIRSR" id="PIRSR000294-2"/>
    </source>
</evidence>
<dbReference type="EC" id="1.11.1.5" evidence="11"/>
<protein>
    <submittedName>
        <fullName evidence="11">Cytochrome c peroxidase</fullName>
        <ecNumber evidence="11">1.11.1.5</ecNumber>
    </submittedName>
</protein>
<dbReference type="InterPro" id="IPR009056">
    <property type="entry name" value="Cyt_c-like_dom"/>
</dbReference>
<gene>
    <name evidence="11" type="ORF">FHS56_002292</name>
</gene>
<dbReference type="InterPro" id="IPR036909">
    <property type="entry name" value="Cyt_c-like_dom_sf"/>
</dbReference>
<dbReference type="Pfam" id="PF03150">
    <property type="entry name" value="CCP_MauG"/>
    <property type="match status" value="1"/>
</dbReference>
<dbReference type="InterPro" id="IPR026259">
    <property type="entry name" value="MauG/Cytc_peroxidase"/>
</dbReference>
<dbReference type="GO" id="GO:0004130">
    <property type="term" value="F:cytochrome-c peroxidase activity"/>
    <property type="evidence" value="ECO:0007669"/>
    <property type="project" value="UniProtKB-EC"/>
</dbReference>
<evidence type="ECO:0000256" key="3">
    <source>
        <dbReference type="ARBA" id="ARBA00022723"/>
    </source>
</evidence>
<dbReference type="GO" id="GO:0046872">
    <property type="term" value="F:metal ion binding"/>
    <property type="evidence" value="ECO:0007669"/>
    <property type="project" value="UniProtKB-KW"/>
</dbReference>
<dbReference type="InterPro" id="IPR004852">
    <property type="entry name" value="Di-haem_cyt_c_peroxidsae"/>
</dbReference>
<feature type="binding site" description="axial binding residue" evidence="9">
    <location>
        <position position="226"/>
    </location>
    <ligand>
        <name>heme c</name>
        <dbReference type="ChEBI" id="CHEBI:61717"/>
        <label>2</label>
    </ligand>
    <ligandPart>
        <name>Fe</name>
        <dbReference type="ChEBI" id="CHEBI:18248"/>
    </ligandPart>
</feature>
<feature type="binding site" description="covalent" evidence="8">
    <location>
        <position position="79"/>
    </location>
    <ligand>
        <name>heme c</name>
        <dbReference type="ChEBI" id="CHEBI:61717"/>
        <label>1</label>
    </ligand>
</feature>
<dbReference type="GO" id="GO:0042597">
    <property type="term" value="C:periplasmic space"/>
    <property type="evidence" value="ECO:0007669"/>
    <property type="project" value="UniProtKB-SubCell"/>
</dbReference>
<evidence type="ECO:0000313" key="11">
    <source>
        <dbReference type="EMBL" id="NIK74759.1"/>
    </source>
</evidence>
<reference evidence="11 12" key="1">
    <citation type="submission" date="2020-03" db="EMBL/GenBank/DDBJ databases">
        <title>Genomic Encyclopedia of Type Strains, Phase IV (KMG-IV): sequencing the most valuable type-strain genomes for metagenomic binning, comparative biology and taxonomic classification.</title>
        <authorList>
            <person name="Goeker M."/>
        </authorList>
    </citation>
    <scope>NUCLEOTIDE SEQUENCE [LARGE SCALE GENOMIC DNA]</scope>
    <source>
        <strain evidence="11 12">DSM 5718</strain>
    </source>
</reference>